<dbReference type="Pfam" id="PF11527">
    <property type="entry name" value="ARL2_Bind_BART"/>
    <property type="match status" value="1"/>
</dbReference>
<feature type="compositionally biased region" description="Low complexity" evidence="13">
    <location>
        <begin position="223"/>
        <end position="234"/>
    </location>
</feature>
<keyword evidence="12" id="KW-0966">Cell projection</keyword>
<sequence>MAADEVDDTQIDDYEDDFEMDDAEEVFAADDGSNNSDSTNLWDRIIAALQGMLLDTGFEETHSSFCRQHCHEFEDGDENKLCYTQLFEAYCELLEGSIQHALQAAVPGLSMDEFAAMLGERQEQLGAEVFDLLLSMSDFATFKELMLETRRQQESSAEQQQLLLSGITCSAAPLHTEEQEDGEQRPDLDFCSLSIAPLAPAALGGRPAGASAKTKAAQQPSRAGSSKQAGAAAAPVKRQSGRAFVV</sequence>
<keyword evidence="8" id="KW-0969">Cilium</keyword>
<evidence type="ECO:0000256" key="6">
    <source>
        <dbReference type="ARBA" id="ARBA00014849"/>
    </source>
</evidence>
<evidence type="ECO:0000256" key="11">
    <source>
        <dbReference type="ARBA" id="ARBA00023242"/>
    </source>
</evidence>
<dbReference type="EMBL" id="CP126210">
    <property type="protein sequence ID" value="WIA12488.1"/>
    <property type="molecule type" value="Genomic_DNA"/>
</dbReference>
<proteinExistence type="inferred from homology"/>
<evidence type="ECO:0000256" key="12">
    <source>
        <dbReference type="ARBA" id="ARBA00023273"/>
    </source>
</evidence>
<evidence type="ECO:0000256" key="8">
    <source>
        <dbReference type="ARBA" id="ARBA00023069"/>
    </source>
</evidence>
<evidence type="ECO:0000256" key="4">
    <source>
        <dbReference type="ARBA" id="ARBA00004569"/>
    </source>
</evidence>
<accession>A0ABY8TVQ4</accession>
<keyword evidence="10" id="KW-0206">Cytoskeleton</keyword>
<comment type="similarity">
    <text evidence="5">Belongs to the ARL2BP family.</text>
</comment>
<dbReference type="Proteomes" id="UP001244341">
    <property type="component" value="Chromosome 3b"/>
</dbReference>
<dbReference type="PANTHER" id="PTHR15487:SF4">
    <property type="entry name" value="ADP-RIBOSYLATION FACTOR-LIKE PROTEIN 2-BINDING PROTEIN"/>
    <property type="match status" value="1"/>
</dbReference>
<evidence type="ECO:0000256" key="2">
    <source>
        <dbReference type="ARBA" id="ARBA00004123"/>
    </source>
</evidence>
<name>A0ABY8TVQ4_TETOB</name>
<dbReference type="PANTHER" id="PTHR15487">
    <property type="entry name" value="ADP-RIBOSYLATION FACTOR-LIKE PROTEIN 2-BINDING PROTEIN"/>
    <property type="match status" value="1"/>
</dbReference>
<reference evidence="15 16" key="1">
    <citation type="submission" date="2023-05" db="EMBL/GenBank/DDBJ databases">
        <title>A 100% complete, gapless, phased diploid assembly of the Scenedesmus obliquus UTEX 3031 genome.</title>
        <authorList>
            <person name="Biondi T.C."/>
            <person name="Hanschen E.R."/>
            <person name="Kwon T."/>
            <person name="Eng W."/>
            <person name="Kruse C.P.S."/>
            <person name="Koehler S.I."/>
            <person name="Kunde Y."/>
            <person name="Gleasner C.D."/>
            <person name="You Mak K.T."/>
            <person name="Polle J."/>
            <person name="Hovde B.T."/>
            <person name="Starkenburg S.R."/>
        </authorList>
    </citation>
    <scope>NUCLEOTIDE SEQUENCE [LARGE SCALE GENOMIC DNA]</scope>
    <source>
        <strain evidence="15 16">DOE0152z</strain>
    </source>
</reference>
<organism evidence="15 16">
    <name type="scientific">Tetradesmus obliquus</name>
    <name type="common">Green alga</name>
    <name type="synonym">Acutodesmus obliquus</name>
    <dbReference type="NCBI Taxonomy" id="3088"/>
    <lineage>
        <taxon>Eukaryota</taxon>
        <taxon>Viridiplantae</taxon>
        <taxon>Chlorophyta</taxon>
        <taxon>core chlorophytes</taxon>
        <taxon>Chlorophyceae</taxon>
        <taxon>CS clade</taxon>
        <taxon>Sphaeropleales</taxon>
        <taxon>Scenedesmaceae</taxon>
        <taxon>Tetradesmus</taxon>
    </lineage>
</organism>
<evidence type="ECO:0000256" key="5">
    <source>
        <dbReference type="ARBA" id="ARBA00009880"/>
    </source>
</evidence>
<feature type="region of interest" description="Disordered" evidence="13">
    <location>
        <begin position="204"/>
        <end position="246"/>
    </location>
</feature>
<dbReference type="InterPro" id="IPR023379">
    <property type="entry name" value="BART_dom"/>
</dbReference>
<dbReference type="InterPro" id="IPR038849">
    <property type="entry name" value="ARL2BP"/>
</dbReference>
<evidence type="ECO:0000256" key="7">
    <source>
        <dbReference type="ARBA" id="ARBA00022490"/>
    </source>
</evidence>
<keyword evidence="11" id="KW-0539">Nucleus</keyword>
<keyword evidence="9" id="KW-0496">Mitochondrion</keyword>
<feature type="domain" description="BART" evidence="14">
    <location>
        <begin position="43"/>
        <end position="154"/>
    </location>
</feature>
<comment type="subcellular location">
    <subcellularLocation>
        <location evidence="1">Cytoplasm</location>
        <location evidence="1">Cytoskeleton</location>
        <location evidence="1">Cilium basal body</location>
    </subcellularLocation>
    <subcellularLocation>
        <location evidence="3">Cytoplasm</location>
        <location evidence="3">Cytoskeleton</location>
        <location evidence="3">Microtubule organizing center</location>
        <location evidence="3">Centrosome</location>
    </subcellularLocation>
    <subcellularLocation>
        <location evidence="4">Mitochondrion intermembrane space</location>
    </subcellularLocation>
    <subcellularLocation>
        <location evidence="2">Nucleus</location>
    </subcellularLocation>
</comment>
<evidence type="ECO:0000256" key="10">
    <source>
        <dbReference type="ARBA" id="ARBA00023212"/>
    </source>
</evidence>
<keyword evidence="7" id="KW-0963">Cytoplasm</keyword>
<protein>
    <recommendedName>
        <fullName evidence="6">ADP-ribosylation factor-like protein 2-binding protein</fullName>
    </recommendedName>
</protein>
<dbReference type="Gene3D" id="1.20.1520.10">
    <property type="entry name" value="ADP-ribosylation factor-like 2-binding protein, domain"/>
    <property type="match status" value="1"/>
</dbReference>
<evidence type="ECO:0000256" key="9">
    <source>
        <dbReference type="ARBA" id="ARBA00023128"/>
    </source>
</evidence>
<dbReference type="InterPro" id="IPR042541">
    <property type="entry name" value="BART_sf"/>
</dbReference>
<evidence type="ECO:0000313" key="16">
    <source>
        <dbReference type="Proteomes" id="UP001244341"/>
    </source>
</evidence>
<evidence type="ECO:0000259" key="14">
    <source>
        <dbReference type="Pfam" id="PF11527"/>
    </source>
</evidence>
<keyword evidence="16" id="KW-1185">Reference proteome</keyword>
<evidence type="ECO:0000256" key="13">
    <source>
        <dbReference type="SAM" id="MobiDB-lite"/>
    </source>
</evidence>
<evidence type="ECO:0000256" key="3">
    <source>
        <dbReference type="ARBA" id="ARBA00004300"/>
    </source>
</evidence>
<gene>
    <name evidence="15" type="ORF">OEZ85_012521</name>
</gene>
<evidence type="ECO:0000313" key="15">
    <source>
        <dbReference type="EMBL" id="WIA12488.1"/>
    </source>
</evidence>
<evidence type="ECO:0000256" key="1">
    <source>
        <dbReference type="ARBA" id="ARBA00004120"/>
    </source>
</evidence>